<sequence length="396" mass="43410">MSTVEVKFNYAEAFGDVLHQLKTTDAYRHFLTFSRSAGHFPLANYQEKTIEVWCSNDYLGMGQHDKVIASFRDALARFGAGSGGSRNISGNTGAHVDLEQHLARLYGRDSALIFNNGYLANTESLGVLVSVLGDAVVYSDAFNHRSMIEGIRKFKSDKYVFKHNDLADLERGLAAEPFERPKLIAFESVYSMDGDLAPVKEIVRLAKRYNALTYIDETHSVGVFGPRGLGLCEALDEHGVDFIQGGFGKAIGTSGGFVVGARDAVDCIRSLSPGFIFTTSLPPALMAATRASIDHIVGDTARRATLFANVAYLKAALRRHEVDFVDAESHIVPIIIPGLERIKRVSRTLLNDHGIYVQPINFPSVPRGQERFRVTVTPDHSTAQIDRFAAALASTI</sequence>
<proteinExistence type="inferred from homology"/>
<protein>
    <submittedName>
        <fullName evidence="6">2-amino-3-ketobutyrate coenzyme A ligase</fullName>
    </submittedName>
</protein>
<evidence type="ECO:0000256" key="4">
    <source>
        <dbReference type="ARBA" id="ARBA00023315"/>
    </source>
</evidence>
<comment type="similarity">
    <text evidence="2">Belongs to the class-II pyridoxal-phosphate-dependent aminotransferase family.</text>
</comment>
<dbReference type="Gene3D" id="3.90.1150.10">
    <property type="entry name" value="Aspartate Aminotransferase, domain 1"/>
    <property type="match status" value="1"/>
</dbReference>
<dbReference type="Gene3D" id="3.40.640.10">
    <property type="entry name" value="Type I PLP-dependent aspartate aminotransferase-like (Major domain)"/>
    <property type="match status" value="1"/>
</dbReference>
<dbReference type="InterPro" id="IPR010961">
    <property type="entry name" value="4pyrrol_synth_NH2levulA_synth"/>
</dbReference>
<keyword evidence="7" id="KW-1185">Reference proteome</keyword>
<reference evidence="6 7" key="1">
    <citation type="submission" date="2019-09" db="EMBL/GenBank/DDBJ databases">
        <authorList>
            <person name="Depoorter E."/>
        </authorList>
    </citation>
    <scope>NUCLEOTIDE SEQUENCE [LARGE SCALE GENOMIC DNA]</scope>
    <source>
        <strain evidence="6">LMG 30113</strain>
    </source>
</reference>
<dbReference type="PANTHER" id="PTHR13693">
    <property type="entry name" value="CLASS II AMINOTRANSFERASE/8-AMINO-7-OXONONANOATE SYNTHASE"/>
    <property type="match status" value="1"/>
</dbReference>
<dbReference type="RefSeq" id="WP_034197242.1">
    <property type="nucleotide sequence ID" value="NZ_CABVQD010000005.1"/>
</dbReference>
<evidence type="ECO:0000259" key="5">
    <source>
        <dbReference type="Pfam" id="PF00155"/>
    </source>
</evidence>
<dbReference type="SUPFAM" id="SSF53383">
    <property type="entry name" value="PLP-dependent transferases"/>
    <property type="match status" value="1"/>
</dbReference>
<dbReference type="AlphaFoldDB" id="A0A6J5DBI0"/>
<accession>A0A6J5DBI0</accession>
<dbReference type="EMBL" id="CABVQD010000005">
    <property type="protein sequence ID" value="VWB52523.1"/>
    <property type="molecule type" value="Genomic_DNA"/>
</dbReference>
<keyword evidence="6" id="KW-0436">Ligase</keyword>
<keyword evidence="3" id="KW-0808">Transferase</keyword>
<organism evidence="6 7">
    <name type="scientific">Burkholderia paludis</name>
    <dbReference type="NCBI Taxonomy" id="1506587"/>
    <lineage>
        <taxon>Bacteria</taxon>
        <taxon>Pseudomonadati</taxon>
        <taxon>Pseudomonadota</taxon>
        <taxon>Betaproteobacteria</taxon>
        <taxon>Burkholderiales</taxon>
        <taxon>Burkholderiaceae</taxon>
        <taxon>Burkholderia</taxon>
        <taxon>Burkholderia cepacia complex</taxon>
    </lineage>
</organism>
<dbReference type="CDD" id="cd06454">
    <property type="entry name" value="KBL_like"/>
    <property type="match status" value="1"/>
</dbReference>
<dbReference type="InterPro" id="IPR004839">
    <property type="entry name" value="Aminotransferase_I/II_large"/>
</dbReference>
<dbReference type="InterPro" id="IPR050087">
    <property type="entry name" value="AON_synthase_class-II"/>
</dbReference>
<dbReference type="GO" id="GO:0003870">
    <property type="term" value="F:5-aminolevulinate synthase activity"/>
    <property type="evidence" value="ECO:0007669"/>
    <property type="project" value="InterPro"/>
</dbReference>
<gene>
    <name evidence="6" type="ORF">BPA30113_02279</name>
</gene>
<dbReference type="GO" id="GO:0033014">
    <property type="term" value="P:tetrapyrrole biosynthetic process"/>
    <property type="evidence" value="ECO:0007669"/>
    <property type="project" value="InterPro"/>
</dbReference>
<evidence type="ECO:0000313" key="6">
    <source>
        <dbReference type="EMBL" id="VWB52523.1"/>
    </source>
</evidence>
<evidence type="ECO:0000256" key="3">
    <source>
        <dbReference type="ARBA" id="ARBA00022679"/>
    </source>
</evidence>
<keyword evidence="4" id="KW-0012">Acyltransferase</keyword>
<dbReference type="InterPro" id="IPR015422">
    <property type="entry name" value="PyrdxlP-dep_Trfase_small"/>
</dbReference>
<evidence type="ECO:0000256" key="2">
    <source>
        <dbReference type="ARBA" id="ARBA00008392"/>
    </source>
</evidence>
<dbReference type="NCBIfam" id="TIGR01821">
    <property type="entry name" value="5aminolev_synth"/>
    <property type="match status" value="1"/>
</dbReference>
<evidence type="ECO:0000313" key="7">
    <source>
        <dbReference type="Proteomes" id="UP000494330"/>
    </source>
</evidence>
<dbReference type="InterPro" id="IPR015424">
    <property type="entry name" value="PyrdxlP-dep_Trfase"/>
</dbReference>
<evidence type="ECO:0000256" key="1">
    <source>
        <dbReference type="ARBA" id="ARBA00001933"/>
    </source>
</evidence>
<dbReference type="Pfam" id="PF00155">
    <property type="entry name" value="Aminotran_1_2"/>
    <property type="match status" value="1"/>
</dbReference>
<dbReference type="GO" id="GO:0030170">
    <property type="term" value="F:pyridoxal phosphate binding"/>
    <property type="evidence" value="ECO:0007669"/>
    <property type="project" value="InterPro"/>
</dbReference>
<dbReference type="GO" id="GO:0016874">
    <property type="term" value="F:ligase activity"/>
    <property type="evidence" value="ECO:0007669"/>
    <property type="project" value="UniProtKB-KW"/>
</dbReference>
<dbReference type="PANTHER" id="PTHR13693:SF102">
    <property type="entry name" value="2-AMINO-3-KETOBUTYRATE COENZYME A LIGASE, MITOCHONDRIAL"/>
    <property type="match status" value="1"/>
</dbReference>
<feature type="domain" description="Aminotransferase class I/classII large" evidence="5">
    <location>
        <begin position="52"/>
        <end position="392"/>
    </location>
</feature>
<dbReference type="InterPro" id="IPR015421">
    <property type="entry name" value="PyrdxlP-dep_Trfase_major"/>
</dbReference>
<name>A0A6J5DBI0_9BURK</name>
<comment type="cofactor">
    <cofactor evidence="1">
        <name>pyridoxal 5'-phosphate</name>
        <dbReference type="ChEBI" id="CHEBI:597326"/>
    </cofactor>
</comment>
<dbReference type="Proteomes" id="UP000494330">
    <property type="component" value="Unassembled WGS sequence"/>
</dbReference>